<feature type="transmembrane region" description="Helical" evidence="1">
    <location>
        <begin position="12"/>
        <end position="31"/>
    </location>
</feature>
<accession>A0A1L9NQE2</accession>
<evidence type="ECO:0000313" key="2">
    <source>
        <dbReference type="EMBL" id="OJI91433.1"/>
    </source>
</evidence>
<keyword evidence="1" id="KW-0472">Membrane</keyword>
<dbReference type="AlphaFoldDB" id="A0A1L9NQE2"/>
<dbReference type="VEuPathDB" id="FungiDB:ASPTUDRAFT_308293"/>
<keyword evidence="1" id="KW-0812">Transmembrane</keyword>
<reference evidence="3" key="1">
    <citation type="journal article" date="2017" name="Genome Biol.">
        <title>Comparative genomics reveals high biological diversity and specific adaptations in the industrially and medically important fungal genus Aspergillus.</title>
        <authorList>
            <person name="de Vries R.P."/>
            <person name="Riley R."/>
            <person name="Wiebenga A."/>
            <person name="Aguilar-Osorio G."/>
            <person name="Amillis S."/>
            <person name="Uchima C.A."/>
            <person name="Anderluh G."/>
            <person name="Asadollahi M."/>
            <person name="Askin M."/>
            <person name="Barry K."/>
            <person name="Battaglia E."/>
            <person name="Bayram O."/>
            <person name="Benocci T."/>
            <person name="Braus-Stromeyer S.A."/>
            <person name="Caldana C."/>
            <person name="Canovas D."/>
            <person name="Cerqueira G.C."/>
            <person name="Chen F."/>
            <person name="Chen W."/>
            <person name="Choi C."/>
            <person name="Clum A."/>
            <person name="Dos Santos R.A."/>
            <person name="Damasio A.R."/>
            <person name="Diallinas G."/>
            <person name="Emri T."/>
            <person name="Fekete E."/>
            <person name="Flipphi M."/>
            <person name="Freyberg S."/>
            <person name="Gallo A."/>
            <person name="Gournas C."/>
            <person name="Habgood R."/>
            <person name="Hainaut M."/>
            <person name="Harispe M.L."/>
            <person name="Henrissat B."/>
            <person name="Hilden K.S."/>
            <person name="Hope R."/>
            <person name="Hossain A."/>
            <person name="Karabika E."/>
            <person name="Karaffa L."/>
            <person name="Karanyi Z."/>
            <person name="Krasevec N."/>
            <person name="Kuo A."/>
            <person name="Kusch H."/>
            <person name="LaButti K."/>
            <person name="Lagendijk E.L."/>
            <person name="Lapidus A."/>
            <person name="Levasseur A."/>
            <person name="Lindquist E."/>
            <person name="Lipzen A."/>
            <person name="Logrieco A.F."/>
            <person name="MacCabe A."/>
            <person name="Maekelae M.R."/>
            <person name="Malavazi I."/>
            <person name="Melin P."/>
            <person name="Meyer V."/>
            <person name="Mielnichuk N."/>
            <person name="Miskei M."/>
            <person name="Molnar A.P."/>
            <person name="Mule G."/>
            <person name="Ngan C.Y."/>
            <person name="Orejas M."/>
            <person name="Orosz E."/>
            <person name="Ouedraogo J.P."/>
            <person name="Overkamp K.M."/>
            <person name="Park H.-S."/>
            <person name="Perrone G."/>
            <person name="Piumi F."/>
            <person name="Punt P.J."/>
            <person name="Ram A.F."/>
            <person name="Ramon A."/>
            <person name="Rauscher S."/>
            <person name="Record E."/>
            <person name="Riano-Pachon D.M."/>
            <person name="Robert V."/>
            <person name="Roehrig J."/>
            <person name="Ruller R."/>
            <person name="Salamov A."/>
            <person name="Salih N.S."/>
            <person name="Samson R.A."/>
            <person name="Sandor E."/>
            <person name="Sanguinetti M."/>
            <person name="Schuetze T."/>
            <person name="Sepcic K."/>
            <person name="Shelest E."/>
            <person name="Sherlock G."/>
            <person name="Sophianopoulou V."/>
            <person name="Squina F.M."/>
            <person name="Sun H."/>
            <person name="Susca A."/>
            <person name="Todd R.B."/>
            <person name="Tsang A."/>
            <person name="Unkles S.E."/>
            <person name="van de Wiele N."/>
            <person name="van Rossen-Uffink D."/>
            <person name="Oliveira J.V."/>
            <person name="Vesth T.C."/>
            <person name="Visser J."/>
            <person name="Yu J.-H."/>
            <person name="Zhou M."/>
            <person name="Andersen M.R."/>
            <person name="Archer D.B."/>
            <person name="Baker S.E."/>
            <person name="Benoit I."/>
            <person name="Brakhage A.A."/>
            <person name="Braus G.H."/>
            <person name="Fischer R."/>
            <person name="Frisvad J.C."/>
            <person name="Goldman G.H."/>
            <person name="Houbraken J."/>
            <person name="Oakley B."/>
            <person name="Pocsi I."/>
            <person name="Scazzocchio C."/>
            <person name="Seiboth B."/>
            <person name="vanKuyk P.A."/>
            <person name="Wortman J."/>
            <person name="Dyer P.S."/>
            <person name="Grigoriev I.V."/>
        </authorList>
    </citation>
    <scope>NUCLEOTIDE SEQUENCE [LARGE SCALE GENOMIC DNA]</scope>
    <source>
        <strain evidence="3">CBS 134.48</strain>
    </source>
</reference>
<protein>
    <submittedName>
        <fullName evidence="2">Uncharacterized protein</fullName>
    </submittedName>
</protein>
<keyword evidence="3" id="KW-1185">Reference proteome</keyword>
<dbReference type="Proteomes" id="UP000184304">
    <property type="component" value="Unassembled WGS sequence"/>
</dbReference>
<keyword evidence="1" id="KW-1133">Transmembrane helix</keyword>
<proteinExistence type="predicted"/>
<gene>
    <name evidence="2" type="ORF">ASPTUDRAFT_308293</name>
</gene>
<evidence type="ECO:0000313" key="3">
    <source>
        <dbReference type="Proteomes" id="UP000184304"/>
    </source>
</evidence>
<sequence>MVVARVKMRRYAVYGGCYHLALVYLCSWSTVNPSRRRGCLVQLLVSGTASFLIQDLAPTVALLYLVCQHNHLVGVTRYLSKLPHIQCQCKHYLREGTDYRTTIQSFYIRRATFTQRRYYRMLRNSVHTSTLRFHSQSSVKSLHDLIPFASIIRRLNLLPIDST</sequence>
<organism evidence="2 3">
    <name type="scientific">Aspergillus tubingensis (strain CBS 134.48)</name>
    <dbReference type="NCBI Taxonomy" id="767770"/>
    <lineage>
        <taxon>Eukaryota</taxon>
        <taxon>Fungi</taxon>
        <taxon>Dikarya</taxon>
        <taxon>Ascomycota</taxon>
        <taxon>Pezizomycotina</taxon>
        <taxon>Eurotiomycetes</taxon>
        <taxon>Eurotiomycetidae</taxon>
        <taxon>Eurotiales</taxon>
        <taxon>Aspergillaceae</taxon>
        <taxon>Aspergillus</taxon>
        <taxon>Aspergillus subgen. Circumdati</taxon>
    </lineage>
</organism>
<evidence type="ECO:0000256" key="1">
    <source>
        <dbReference type="SAM" id="Phobius"/>
    </source>
</evidence>
<dbReference type="EMBL" id="KV878176">
    <property type="protein sequence ID" value="OJI91433.1"/>
    <property type="molecule type" value="Genomic_DNA"/>
</dbReference>
<name>A0A1L9NQE2_ASPTC</name>